<dbReference type="Proteomes" id="UP000568839">
    <property type="component" value="Unassembled WGS sequence"/>
</dbReference>
<name>A0A841PPA2_9BACL</name>
<dbReference type="PANTHER" id="PTHR47683">
    <property type="entry name" value="PSEUDOURIDINE SYNTHASE FAMILY PROTEIN-RELATED"/>
    <property type="match status" value="1"/>
</dbReference>
<dbReference type="EC" id="5.4.99.-" evidence="5"/>
<dbReference type="InterPro" id="IPR042092">
    <property type="entry name" value="PsdUridine_s_RsuA/RluB/E/F_cat"/>
</dbReference>
<proteinExistence type="inferred from homology"/>
<dbReference type="CDD" id="cd02553">
    <property type="entry name" value="PseudoU_synth_RsuA"/>
    <property type="match status" value="1"/>
</dbReference>
<dbReference type="Gene3D" id="3.30.70.580">
    <property type="entry name" value="Pseudouridine synthase I, catalytic domain, N-terminal subdomain"/>
    <property type="match status" value="1"/>
</dbReference>
<dbReference type="RefSeq" id="WP_184402138.1">
    <property type="nucleotide sequence ID" value="NZ_JACHHJ010000001.1"/>
</dbReference>
<dbReference type="Pfam" id="PF01479">
    <property type="entry name" value="S4"/>
    <property type="match status" value="1"/>
</dbReference>
<evidence type="ECO:0000259" key="6">
    <source>
        <dbReference type="SMART" id="SM00363"/>
    </source>
</evidence>
<dbReference type="PANTHER" id="PTHR47683:SF4">
    <property type="entry name" value="PSEUDOURIDINE SYNTHASE"/>
    <property type="match status" value="1"/>
</dbReference>
<dbReference type="PROSITE" id="PS01149">
    <property type="entry name" value="PSI_RSU"/>
    <property type="match status" value="1"/>
</dbReference>
<organism evidence="7 8">
    <name type="scientific">Geomicrobium halophilum</name>
    <dbReference type="NCBI Taxonomy" id="549000"/>
    <lineage>
        <taxon>Bacteria</taxon>
        <taxon>Bacillati</taxon>
        <taxon>Bacillota</taxon>
        <taxon>Bacilli</taxon>
        <taxon>Bacillales</taxon>
        <taxon>Geomicrobium</taxon>
    </lineage>
</organism>
<dbReference type="PROSITE" id="PS50889">
    <property type="entry name" value="S4"/>
    <property type="match status" value="1"/>
</dbReference>
<evidence type="ECO:0000256" key="2">
    <source>
        <dbReference type="ARBA" id="ARBA00022884"/>
    </source>
</evidence>
<comment type="similarity">
    <text evidence="1 5">Belongs to the pseudouridine synthase RsuA family.</text>
</comment>
<dbReference type="CDD" id="cd00165">
    <property type="entry name" value="S4"/>
    <property type="match status" value="1"/>
</dbReference>
<dbReference type="InterPro" id="IPR002942">
    <property type="entry name" value="S4_RNA-bd"/>
</dbReference>
<sequence length="254" mass="28176">MSEQWRIDKWLAAAGVGSRKDVKKILKKKAVQVNGTTITDAAVKINVDEDKITVNGSDIHYHPGPVYYMMNKRKGRISATSDDQHTTVLDDIDSGDKNEGLFPVGRLDKDTSGLLLLTTDGTWAHQLTTPNLGIEKQYEAWLDEKPSTEDLHKVGEGLQLKDGTQTKPAEIGEGKQEEEGYSLMITVTEGKYHQVKRMFGAIGRHVRGLKRVRMSDVALDPALAEGEYRALTAEELEAIDLDLNSKKNTLSTNK</sequence>
<feature type="domain" description="RNA-binding S4" evidence="6">
    <location>
        <begin position="5"/>
        <end position="69"/>
    </location>
</feature>
<reference evidence="7 8" key="1">
    <citation type="submission" date="2020-08" db="EMBL/GenBank/DDBJ databases">
        <title>Genomic Encyclopedia of Type Strains, Phase IV (KMG-IV): sequencing the most valuable type-strain genomes for metagenomic binning, comparative biology and taxonomic classification.</title>
        <authorList>
            <person name="Goeker M."/>
        </authorList>
    </citation>
    <scope>NUCLEOTIDE SEQUENCE [LARGE SCALE GENOMIC DNA]</scope>
    <source>
        <strain evidence="7 8">DSM 21769</strain>
    </source>
</reference>
<dbReference type="InterPro" id="IPR020094">
    <property type="entry name" value="TruA/RsuA/RluB/E/F_N"/>
</dbReference>
<dbReference type="EMBL" id="JACHHJ010000001">
    <property type="protein sequence ID" value="MBB6448101.1"/>
    <property type="molecule type" value="Genomic_DNA"/>
</dbReference>
<dbReference type="InterPro" id="IPR050343">
    <property type="entry name" value="RsuA_PseudoU_synthase"/>
</dbReference>
<comment type="caution">
    <text evidence="7">The sequence shown here is derived from an EMBL/GenBank/DDBJ whole genome shotgun (WGS) entry which is preliminary data.</text>
</comment>
<evidence type="ECO:0000313" key="7">
    <source>
        <dbReference type="EMBL" id="MBB6448101.1"/>
    </source>
</evidence>
<evidence type="ECO:0000256" key="1">
    <source>
        <dbReference type="ARBA" id="ARBA00008348"/>
    </source>
</evidence>
<dbReference type="NCBIfam" id="TIGR00093">
    <property type="entry name" value="pseudouridine synthase"/>
    <property type="match status" value="1"/>
</dbReference>
<dbReference type="GO" id="GO:0000455">
    <property type="term" value="P:enzyme-directed rRNA pseudouridine synthesis"/>
    <property type="evidence" value="ECO:0007669"/>
    <property type="project" value="UniProtKB-ARBA"/>
</dbReference>
<keyword evidence="3 5" id="KW-0413">Isomerase</keyword>
<evidence type="ECO:0000256" key="4">
    <source>
        <dbReference type="PROSITE-ProRule" id="PRU00182"/>
    </source>
</evidence>
<evidence type="ECO:0000256" key="3">
    <source>
        <dbReference type="ARBA" id="ARBA00023235"/>
    </source>
</evidence>
<dbReference type="InterPro" id="IPR018496">
    <property type="entry name" value="PsdUridine_synth_RsuA/RluB_CS"/>
</dbReference>
<dbReference type="SUPFAM" id="SSF55174">
    <property type="entry name" value="Alpha-L RNA-binding motif"/>
    <property type="match status" value="1"/>
</dbReference>
<accession>A0A841PPA2</accession>
<dbReference type="Gene3D" id="3.10.290.10">
    <property type="entry name" value="RNA-binding S4 domain"/>
    <property type="match status" value="1"/>
</dbReference>
<dbReference type="InterPro" id="IPR006145">
    <property type="entry name" value="PsdUridine_synth_RsuA/RluA"/>
</dbReference>
<dbReference type="AlphaFoldDB" id="A0A841PPA2"/>
<dbReference type="SUPFAM" id="SSF55120">
    <property type="entry name" value="Pseudouridine synthase"/>
    <property type="match status" value="1"/>
</dbReference>
<dbReference type="GO" id="GO:0003723">
    <property type="term" value="F:RNA binding"/>
    <property type="evidence" value="ECO:0007669"/>
    <property type="project" value="UniProtKB-KW"/>
</dbReference>
<dbReference type="InterPro" id="IPR036986">
    <property type="entry name" value="S4_RNA-bd_sf"/>
</dbReference>
<protein>
    <recommendedName>
        <fullName evidence="5">Pseudouridine synthase</fullName>
        <ecNumber evidence="5">5.4.99.-</ecNumber>
    </recommendedName>
</protein>
<evidence type="ECO:0000256" key="5">
    <source>
        <dbReference type="RuleBase" id="RU003887"/>
    </source>
</evidence>
<dbReference type="InterPro" id="IPR000748">
    <property type="entry name" value="PsdUridine_synth_RsuA/RluB/E/F"/>
</dbReference>
<dbReference type="InterPro" id="IPR020103">
    <property type="entry name" value="PsdUridine_synth_cat_dom_sf"/>
</dbReference>
<dbReference type="Pfam" id="PF00849">
    <property type="entry name" value="PseudoU_synth_2"/>
    <property type="match status" value="1"/>
</dbReference>
<dbReference type="Gene3D" id="3.30.70.1560">
    <property type="entry name" value="Alpha-L RNA-binding motif"/>
    <property type="match status" value="1"/>
</dbReference>
<keyword evidence="2 4" id="KW-0694">RNA-binding</keyword>
<dbReference type="GO" id="GO:0120159">
    <property type="term" value="F:rRNA pseudouridine synthase activity"/>
    <property type="evidence" value="ECO:0007669"/>
    <property type="project" value="UniProtKB-ARBA"/>
</dbReference>
<dbReference type="SMART" id="SM00363">
    <property type="entry name" value="S4"/>
    <property type="match status" value="1"/>
</dbReference>
<evidence type="ECO:0000313" key="8">
    <source>
        <dbReference type="Proteomes" id="UP000568839"/>
    </source>
</evidence>
<keyword evidence="8" id="KW-1185">Reference proteome</keyword>
<gene>
    <name evidence="7" type="ORF">HNR44_000050</name>
</gene>